<proteinExistence type="inferred from homology"/>
<accession>A0A834CMK8</accession>
<dbReference type="InterPro" id="IPR035595">
    <property type="entry name" value="UDP_glycos_trans_CS"/>
</dbReference>
<dbReference type="GO" id="GO:0008194">
    <property type="term" value="F:UDP-glycosyltransferase activity"/>
    <property type="evidence" value="ECO:0007669"/>
    <property type="project" value="InterPro"/>
</dbReference>
<dbReference type="Gramene" id="Jr07_16100_p1">
    <property type="protein sequence ID" value="cds.Jr07_16100_p1"/>
    <property type="gene ID" value="Jr07_16100"/>
</dbReference>
<dbReference type="Proteomes" id="UP000619265">
    <property type="component" value="Unassembled WGS sequence"/>
</dbReference>
<dbReference type="PROSITE" id="PS00375">
    <property type="entry name" value="UDPGT"/>
    <property type="match status" value="1"/>
</dbReference>
<evidence type="ECO:0000313" key="8">
    <source>
        <dbReference type="Proteomes" id="UP000619265"/>
    </source>
</evidence>
<organism evidence="7 8">
    <name type="scientific">Juglans regia</name>
    <name type="common">English walnut</name>
    <dbReference type="NCBI Taxonomy" id="51240"/>
    <lineage>
        <taxon>Eukaryota</taxon>
        <taxon>Viridiplantae</taxon>
        <taxon>Streptophyta</taxon>
        <taxon>Embryophyta</taxon>
        <taxon>Tracheophyta</taxon>
        <taxon>Spermatophyta</taxon>
        <taxon>Magnoliopsida</taxon>
        <taxon>eudicotyledons</taxon>
        <taxon>Gunneridae</taxon>
        <taxon>Pentapetalae</taxon>
        <taxon>rosids</taxon>
        <taxon>fabids</taxon>
        <taxon>Fagales</taxon>
        <taxon>Juglandaceae</taxon>
        <taxon>Juglans</taxon>
    </lineage>
</organism>
<dbReference type="InterPro" id="IPR058980">
    <property type="entry name" value="Glyco_transf_N"/>
</dbReference>
<evidence type="ECO:0000256" key="5">
    <source>
        <dbReference type="RuleBase" id="RU362057"/>
    </source>
</evidence>
<dbReference type="EC" id="2.4.1.-" evidence="5"/>
<evidence type="ECO:0000256" key="3">
    <source>
        <dbReference type="ARBA" id="ARBA00022679"/>
    </source>
</evidence>
<sequence>TKLSQLKVITTDFGSPRPRYILHAGNSKRDLEIADMASDEYIVMLPYLAHGHLIPFLALARQIQQRTGFTIIIASTKLNIQYLRRSSVSVDDSNFPSHSSIRFVELPFCSSAHDLPPDTENTENLSLNKMINLFHASVSLKDPLLHVLHDIIDQEGRPPLCIISDVFFGWAVDVAKSVGAMHITFSTGGAYGTMTYVSLWLNLPHRSTDSDEFKLPGFPESYRFHRSQLHQYLRVADGTDMWSTFMQPQISRCLESSGWLCNTVEEIEPFGLDLLRKYLRLPVWTIGPLLPQAALKKPSSSHSSSISGQHAGKKSGVPPEKCLEWLDLKSADSVLYISFGSQNTIGASQMMELAKGLEDSAKSFIWVIRPPLGFDINGEIRAEWLPEGFEERIRENKRGLLVRNWAPQLDILAHKSTGAFLSHCGWNSILESLSQGVPMIGWPMAAEQAYNSKMLTEEMGLSVELTRGHQSVIEGKEVKRVVELVMDEKGKGKDMRKKAAEVRVQIRSAIREEGEEQGSSVKAIDDFVRTIVSKRGALTANQLGSKISEKELPTILSN</sequence>
<dbReference type="InterPro" id="IPR002213">
    <property type="entry name" value="UDP_glucos_trans"/>
</dbReference>
<dbReference type="AlphaFoldDB" id="A0A834CMK8"/>
<dbReference type="Pfam" id="PF00201">
    <property type="entry name" value="UDPGT"/>
    <property type="match status" value="1"/>
</dbReference>
<dbReference type="Gene3D" id="3.40.50.2000">
    <property type="entry name" value="Glycogen Phosphorylase B"/>
    <property type="match status" value="2"/>
</dbReference>
<gene>
    <name evidence="7" type="ORF">F2P56_015245</name>
</gene>
<evidence type="ECO:0000259" key="6">
    <source>
        <dbReference type="Pfam" id="PF26168"/>
    </source>
</evidence>
<evidence type="ECO:0000256" key="1">
    <source>
        <dbReference type="ARBA" id="ARBA00009995"/>
    </source>
</evidence>
<feature type="domain" description="Glycosyltransferase N-terminal" evidence="6">
    <location>
        <begin position="42"/>
        <end position="291"/>
    </location>
</feature>
<dbReference type="PANTHER" id="PTHR48047:SF107">
    <property type="entry name" value="UDP-GLYCOSYLTRANSFERASE 92A1-LIKE"/>
    <property type="match status" value="1"/>
</dbReference>
<evidence type="ECO:0000256" key="2">
    <source>
        <dbReference type="ARBA" id="ARBA00022676"/>
    </source>
</evidence>
<reference evidence="7" key="1">
    <citation type="submission" date="2015-10" db="EMBL/GenBank/DDBJ databases">
        <authorList>
            <person name="Martinez-Garcia P.J."/>
            <person name="Crepeau M.W."/>
            <person name="Puiu D."/>
            <person name="Gonzalez-Ibeas D."/>
            <person name="Whalen J."/>
            <person name="Stevens K."/>
            <person name="Paul R."/>
            <person name="Butterfield T."/>
            <person name="Britton M."/>
            <person name="Reagan R."/>
            <person name="Chakraborty S."/>
            <person name="Walawage S.L."/>
            <person name="Vasquez-Gross H.A."/>
            <person name="Cardeno C."/>
            <person name="Famula R."/>
            <person name="Pratt K."/>
            <person name="Kuruganti S."/>
            <person name="Aradhya M.K."/>
            <person name="Leslie C.A."/>
            <person name="Dandekar A.M."/>
            <person name="Salzberg S.L."/>
            <person name="Wegrzyn J.L."/>
            <person name="Langley C.H."/>
            <person name="Neale D.B."/>
        </authorList>
    </citation>
    <scope>NUCLEOTIDE SEQUENCE</scope>
    <source>
        <tissue evidence="7">Leaves</tissue>
    </source>
</reference>
<dbReference type="EMBL" id="LIHL02000007">
    <property type="protein sequence ID" value="KAF5465219.1"/>
    <property type="molecule type" value="Genomic_DNA"/>
</dbReference>
<feature type="non-terminal residue" evidence="7">
    <location>
        <position position="1"/>
    </location>
</feature>
<evidence type="ECO:0000313" key="7">
    <source>
        <dbReference type="EMBL" id="KAF5465219.1"/>
    </source>
</evidence>
<dbReference type="PANTHER" id="PTHR48047">
    <property type="entry name" value="GLYCOSYLTRANSFERASE"/>
    <property type="match status" value="1"/>
</dbReference>
<evidence type="ECO:0000256" key="4">
    <source>
        <dbReference type="RuleBase" id="RU003718"/>
    </source>
</evidence>
<name>A0A834CMK8_JUGRE</name>
<reference evidence="7" key="2">
    <citation type="submission" date="2020-03" db="EMBL/GenBank/DDBJ databases">
        <title>Walnut 2.0.</title>
        <authorList>
            <person name="Marrano A."/>
            <person name="Britton M."/>
            <person name="Zimin A.V."/>
            <person name="Zaini P.A."/>
            <person name="Workman R."/>
            <person name="Puiu D."/>
            <person name="Bianco L."/>
            <person name="Allen B.J."/>
            <person name="Troggio M."/>
            <person name="Leslie C.A."/>
            <person name="Timp W."/>
            <person name="Dendekar A."/>
            <person name="Salzberg S.L."/>
            <person name="Neale D.B."/>
        </authorList>
    </citation>
    <scope>NUCLEOTIDE SEQUENCE</scope>
    <source>
        <tissue evidence="7">Leaves</tissue>
    </source>
</reference>
<comment type="caution">
    <text evidence="7">The sequence shown here is derived from an EMBL/GenBank/DDBJ whole genome shotgun (WGS) entry which is preliminary data.</text>
</comment>
<protein>
    <recommendedName>
        <fullName evidence="5">Glycosyltransferase</fullName>
        <ecNumber evidence="5">2.4.1.-</ecNumber>
    </recommendedName>
</protein>
<dbReference type="FunFam" id="3.40.50.2000:FF:000064">
    <property type="entry name" value="Glycosyltransferase"/>
    <property type="match status" value="1"/>
</dbReference>
<dbReference type="CDD" id="cd03784">
    <property type="entry name" value="GT1_Gtf-like"/>
    <property type="match status" value="1"/>
</dbReference>
<dbReference type="SUPFAM" id="SSF53756">
    <property type="entry name" value="UDP-Glycosyltransferase/glycogen phosphorylase"/>
    <property type="match status" value="1"/>
</dbReference>
<keyword evidence="2 4" id="KW-0328">Glycosyltransferase</keyword>
<comment type="similarity">
    <text evidence="1 4">Belongs to the UDP-glycosyltransferase family.</text>
</comment>
<dbReference type="FunFam" id="3.40.50.2000:FF:000103">
    <property type="entry name" value="Glycosyltransferase"/>
    <property type="match status" value="1"/>
</dbReference>
<dbReference type="Pfam" id="PF26168">
    <property type="entry name" value="Glyco_transf_N"/>
    <property type="match status" value="1"/>
</dbReference>
<keyword evidence="3 4" id="KW-0808">Transferase</keyword>